<proteinExistence type="predicted"/>
<sequence length="198" mass="22909">MTNGLEDKRLLSKHYLVPHIAVPRFFGREKLITELQAFLLEPQGPNDKPNVAVLQALGGQGKSQIALDRHEATKALGRYVRVPSMMHDGGIELLLRDMSDKEIESNRATGEDIVRRLGGLALAIEQAAAYISFNRMALRDFKEKYEKKKLKMLKHMREELWEYRKQRDGSEQSEALNAFTTWEMSFEQVEQHNERRKN</sequence>
<protein>
    <submittedName>
        <fullName evidence="1">Uncharacterized protein</fullName>
    </submittedName>
</protein>
<evidence type="ECO:0000313" key="2">
    <source>
        <dbReference type="Proteomes" id="UP000799536"/>
    </source>
</evidence>
<dbReference type="OrthoDB" id="5986190at2759"/>
<evidence type="ECO:0000313" key="1">
    <source>
        <dbReference type="EMBL" id="KAF2197728.1"/>
    </source>
</evidence>
<organism evidence="1 2">
    <name type="scientific">Delitschia confertaspora ATCC 74209</name>
    <dbReference type="NCBI Taxonomy" id="1513339"/>
    <lineage>
        <taxon>Eukaryota</taxon>
        <taxon>Fungi</taxon>
        <taxon>Dikarya</taxon>
        <taxon>Ascomycota</taxon>
        <taxon>Pezizomycotina</taxon>
        <taxon>Dothideomycetes</taxon>
        <taxon>Pleosporomycetidae</taxon>
        <taxon>Pleosporales</taxon>
        <taxon>Delitschiaceae</taxon>
        <taxon>Delitschia</taxon>
    </lineage>
</organism>
<comment type="caution">
    <text evidence="1">The sequence shown here is derived from an EMBL/GenBank/DDBJ whole genome shotgun (WGS) entry which is preliminary data.</text>
</comment>
<dbReference type="AlphaFoldDB" id="A0A9P4JJM6"/>
<name>A0A9P4JJM6_9PLEO</name>
<reference evidence="1" key="1">
    <citation type="journal article" date="2020" name="Stud. Mycol.">
        <title>101 Dothideomycetes genomes: a test case for predicting lifestyles and emergence of pathogens.</title>
        <authorList>
            <person name="Haridas S."/>
            <person name="Albert R."/>
            <person name="Binder M."/>
            <person name="Bloem J."/>
            <person name="Labutti K."/>
            <person name="Salamov A."/>
            <person name="Andreopoulos B."/>
            <person name="Baker S."/>
            <person name="Barry K."/>
            <person name="Bills G."/>
            <person name="Bluhm B."/>
            <person name="Cannon C."/>
            <person name="Castanera R."/>
            <person name="Culley D."/>
            <person name="Daum C."/>
            <person name="Ezra D."/>
            <person name="Gonzalez J."/>
            <person name="Henrissat B."/>
            <person name="Kuo A."/>
            <person name="Liang C."/>
            <person name="Lipzen A."/>
            <person name="Lutzoni F."/>
            <person name="Magnuson J."/>
            <person name="Mondo S."/>
            <person name="Nolan M."/>
            <person name="Ohm R."/>
            <person name="Pangilinan J."/>
            <person name="Park H.-J."/>
            <person name="Ramirez L."/>
            <person name="Alfaro M."/>
            <person name="Sun H."/>
            <person name="Tritt A."/>
            <person name="Yoshinaga Y."/>
            <person name="Zwiers L.-H."/>
            <person name="Turgeon B."/>
            <person name="Goodwin S."/>
            <person name="Spatafora J."/>
            <person name="Crous P."/>
            <person name="Grigoriev I."/>
        </authorList>
    </citation>
    <scope>NUCLEOTIDE SEQUENCE</scope>
    <source>
        <strain evidence="1">ATCC 74209</strain>
    </source>
</reference>
<dbReference type="Proteomes" id="UP000799536">
    <property type="component" value="Unassembled WGS sequence"/>
</dbReference>
<keyword evidence="2" id="KW-1185">Reference proteome</keyword>
<gene>
    <name evidence="1" type="ORF">GQ43DRAFT_380312</name>
</gene>
<accession>A0A9P4JJM6</accession>
<dbReference type="EMBL" id="ML994205">
    <property type="protein sequence ID" value="KAF2197728.1"/>
    <property type="molecule type" value="Genomic_DNA"/>
</dbReference>
<feature type="non-terminal residue" evidence="1">
    <location>
        <position position="198"/>
    </location>
</feature>